<reference evidence="4" key="1">
    <citation type="submission" date="2025-08" db="UniProtKB">
        <authorList>
            <consortium name="RefSeq"/>
        </authorList>
    </citation>
    <scope>IDENTIFICATION</scope>
    <source>
        <tissue evidence="4">Tentacle</tissue>
    </source>
</reference>
<dbReference type="Proteomes" id="UP000515163">
    <property type="component" value="Unplaced"/>
</dbReference>
<keyword evidence="3" id="KW-1185">Reference proteome</keyword>
<name>A0A6P8J7W7_ACTTE</name>
<gene>
    <name evidence="4" type="primary">LOC116307164</name>
</gene>
<feature type="compositionally biased region" description="Polar residues" evidence="2">
    <location>
        <begin position="291"/>
        <end position="301"/>
    </location>
</feature>
<dbReference type="AlphaFoldDB" id="A0A6P8J7W7"/>
<evidence type="ECO:0000313" key="3">
    <source>
        <dbReference type="Proteomes" id="UP000515163"/>
    </source>
</evidence>
<dbReference type="RefSeq" id="XP_031573175.1">
    <property type="nucleotide sequence ID" value="XM_031717315.1"/>
</dbReference>
<keyword evidence="1" id="KW-0175">Coiled coil</keyword>
<evidence type="ECO:0000256" key="1">
    <source>
        <dbReference type="SAM" id="Coils"/>
    </source>
</evidence>
<dbReference type="Gene3D" id="1.20.5.340">
    <property type="match status" value="1"/>
</dbReference>
<evidence type="ECO:0000256" key="2">
    <source>
        <dbReference type="SAM" id="MobiDB-lite"/>
    </source>
</evidence>
<dbReference type="KEGG" id="aten:116307164"/>
<accession>A0A6P8J7W7</accession>
<sequence length="301" mass="35267">MAEKSKTGFFRNYNRKEKERKIHLEEKARKLEAKLKDHDENCQPKIHDLEEEIQRLKEEITRLEEEIEKLDKEANTLREKIKTLEMKNGDLEESNTFLEKEANEVKGEVGKLKKKFELSEDELVIRQLCSSVQENLLRIVLQENFNEIQNKRTRYMEEYISSQIKDKGERKRARLRWKDLKKEVDWNEFLIKQLKPVKTSGNETAHPPLTEEVINAAKNKLEKRKKLGPEMVKAVDQLKEIWEKTNQKLTQGTSFQDKAGLSTSSLSLPGTSHGNALSGHSSFHKKIRGKSLSQPNIFWRD</sequence>
<dbReference type="GeneID" id="116307164"/>
<proteinExistence type="predicted"/>
<feature type="region of interest" description="Disordered" evidence="2">
    <location>
        <begin position="266"/>
        <end position="301"/>
    </location>
</feature>
<organism evidence="3 4">
    <name type="scientific">Actinia tenebrosa</name>
    <name type="common">Australian red waratah sea anemone</name>
    <dbReference type="NCBI Taxonomy" id="6105"/>
    <lineage>
        <taxon>Eukaryota</taxon>
        <taxon>Metazoa</taxon>
        <taxon>Cnidaria</taxon>
        <taxon>Anthozoa</taxon>
        <taxon>Hexacorallia</taxon>
        <taxon>Actiniaria</taxon>
        <taxon>Actiniidae</taxon>
        <taxon>Actinia</taxon>
    </lineage>
</organism>
<dbReference type="InParanoid" id="A0A6P8J7W7"/>
<protein>
    <submittedName>
        <fullName evidence="4">Golgin subfamily A member 6-like protein 3</fullName>
    </submittedName>
</protein>
<evidence type="ECO:0000313" key="4">
    <source>
        <dbReference type="RefSeq" id="XP_031573175.1"/>
    </source>
</evidence>
<feature type="coiled-coil region" evidence="1">
    <location>
        <begin position="14"/>
        <end position="115"/>
    </location>
</feature>